<keyword evidence="3" id="KW-0227">DNA damage</keyword>
<protein>
    <submittedName>
        <fullName evidence="6">Uncharacterized protein</fullName>
    </submittedName>
</protein>
<feature type="repeat" description="WD" evidence="5">
    <location>
        <begin position="65"/>
        <end position="107"/>
    </location>
</feature>
<sequence>MNSYLLNRALGSVTSNAFHVAQTSRLVHHLEPAPGIRFSSRKVAPTRSQDDATALDQELDPVSEVFAHKSGVNCLAIDQFEGRYMISGGADPSIHLWDLESRGSELEHLHRSCATVSKPSHAYAHTHAITSLSIYPFDPVPSTIFSTSHDGTLKLSALQSPVITPVHTFNLGCTPYTHSFSSQPGSTLQVAVATSEQSVRLVDLRSGLSTQGLPGHNDAVLSVAWAPHRPYLLASGSVDNRVIIFDVRRGGHNSAIAALDMDDPVGLVDPNSGSAPQSYRSRPAFSRQARAHNGAVTGVRWTSNGSHIVTTGQDSRIRVWDAATGANTLVHFGPRVRNSATSHLAERAPLLVPKSCMGPGQETLLWPNFNEQDDRGEIFMFELREGTFIKRLRVPGLMGGSQAARGRSSSLSAARINDLVWRGNGASGEGIEMFSAHGDGTIRTWVSRERDGEPTEEEEAEMADRKRKRDVLDAVYQGFIGPAASRSFT</sequence>
<dbReference type="FunFam" id="2.130.10.10:FF:001166">
    <property type="entry name" value="WD repeat protein (AFU_orthologue AFUA_4G09620)"/>
    <property type="match status" value="1"/>
</dbReference>
<dbReference type="EMBL" id="MDYL01000022">
    <property type="protein sequence ID" value="OQD70568.1"/>
    <property type="molecule type" value="Genomic_DNA"/>
</dbReference>
<dbReference type="GO" id="GO:0031464">
    <property type="term" value="C:Cul4A-RING E3 ubiquitin ligase complex"/>
    <property type="evidence" value="ECO:0007669"/>
    <property type="project" value="TreeGrafter"/>
</dbReference>
<evidence type="ECO:0000313" key="7">
    <source>
        <dbReference type="Proteomes" id="UP000191522"/>
    </source>
</evidence>
<organism evidence="6 7">
    <name type="scientific">Penicillium decumbens</name>
    <dbReference type="NCBI Taxonomy" id="69771"/>
    <lineage>
        <taxon>Eukaryota</taxon>
        <taxon>Fungi</taxon>
        <taxon>Dikarya</taxon>
        <taxon>Ascomycota</taxon>
        <taxon>Pezizomycotina</taxon>
        <taxon>Eurotiomycetes</taxon>
        <taxon>Eurotiomycetidae</taxon>
        <taxon>Eurotiales</taxon>
        <taxon>Aspergillaceae</taxon>
        <taxon>Penicillium</taxon>
    </lineage>
</organism>
<feature type="repeat" description="WD" evidence="5">
    <location>
        <begin position="213"/>
        <end position="255"/>
    </location>
</feature>
<dbReference type="PRINTS" id="PR00320">
    <property type="entry name" value="GPROTEINBRPT"/>
</dbReference>
<dbReference type="PANTHER" id="PTHR46202">
    <property type="entry name" value="DNA EXCISION REPAIR PROTEIN ERCC-8"/>
    <property type="match status" value="1"/>
</dbReference>
<evidence type="ECO:0000256" key="3">
    <source>
        <dbReference type="ARBA" id="ARBA00022763"/>
    </source>
</evidence>
<dbReference type="GO" id="GO:0000109">
    <property type="term" value="C:nucleotide-excision repair complex"/>
    <property type="evidence" value="ECO:0007669"/>
    <property type="project" value="TreeGrafter"/>
</dbReference>
<evidence type="ECO:0000313" key="6">
    <source>
        <dbReference type="EMBL" id="OQD70568.1"/>
    </source>
</evidence>
<proteinExistence type="predicted"/>
<dbReference type="InterPro" id="IPR019775">
    <property type="entry name" value="WD40_repeat_CS"/>
</dbReference>
<dbReference type="GO" id="GO:0006283">
    <property type="term" value="P:transcription-coupled nucleotide-excision repair"/>
    <property type="evidence" value="ECO:0007669"/>
    <property type="project" value="InterPro"/>
</dbReference>
<dbReference type="Proteomes" id="UP000191522">
    <property type="component" value="Unassembled WGS sequence"/>
</dbReference>
<dbReference type="AlphaFoldDB" id="A0A1V6P0V1"/>
<keyword evidence="2" id="KW-0677">Repeat</keyword>
<dbReference type="Gene3D" id="2.130.10.10">
    <property type="entry name" value="YVTN repeat-like/Quinoprotein amine dehydrogenase"/>
    <property type="match status" value="1"/>
</dbReference>
<dbReference type="STRING" id="69771.A0A1V6P0V1"/>
<feature type="repeat" description="WD" evidence="5">
    <location>
        <begin position="289"/>
        <end position="330"/>
    </location>
</feature>
<dbReference type="InterPro" id="IPR001680">
    <property type="entry name" value="WD40_rpt"/>
</dbReference>
<comment type="caution">
    <text evidence="6">The sequence shown here is derived from an EMBL/GenBank/DDBJ whole genome shotgun (WGS) entry which is preliminary data.</text>
</comment>
<dbReference type="GO" id="GO:0000209">
    <property type="term" value="P:protein polyubiquitination"/>
    <property type="evidence" value="ECO:0007669"/>
    <property type="project" value="TreeGrafter"/>
</dbReference>
<dbReference type="InterPro" id="IPR036322">
    <property type="entry name" value="WD40_repeat_dom_sf"/>
</dbReference>
<dbReference type="OMA" id="GEIFMFE"/>
<dbReference type="PROSITE" id="PS50082">
    <property type="entry name" value="WD_REPEATS_2"/>
    <property type="match status" value="3"/>
</dbReference>
<evidence type="ECO:0000256" key="4">
    <source>
        <dbReference type="ARBA" id="ARBA00023204"/>
    </source>
</evidence>
<keyword evidence="1 5" id="KW-0853">WD repeat</keyword>
<accession>A0A1V6P0V1</accession>
<dbReference type="InterPro" id="IPR020472">
    <property type="entry name" value="WD40_PAC1"/>
</dbReference>
<evidence type="ECO:0000256" key="2">
    <source>
        <dbReference type="ARBA" id="ARBA00022737"/>
    </source>
</evidence>
<dbReference type="GO" id="GO:0043161">
    <property type="term" value="P:proteasome-mediated ubiquitin-dependent protein catabolic process"/>
    <property type="evidence" value="ECO:0007669"/>
    <property type="project" value="TreeGrafter"/>
</dbReference>
<keyword evidence="7" id="KW-1185">Reference proteome</keyword>
<dbReference type="InterPro" id="IPR042238">
    <property type="entry name" value="Rad28/ERCC8/Ckn1/ATCSA-1"/>
</dbReference>
<evidence type="ECO:0000256" key="1">
    <source>
        <dbReference type="ARBA" id="ARBA00022574"/>
    </source>
</evidence>
<gene>
    <name evidence="6" type="ORF">PENDEC_c022G05051</name>
</gene>
<name>A0A1V6P0V1_PENDC</name>
<reference evidence="7" key="1">
    <citation type="journal article" date="2017" name="Nat. Microbiol.">
        <title>Global analysis of biosynthetic gene clusters reveals vast potential of secondary metabolite production in Penicillium species.</title>
        <authorList>
            <person name="Nielsen J.C."/>
            <person name="Grijseels S."/>
            <person name="Prigent S."/>
            <person name="Ji B."/>
            <person name="Dainat J."/>
            <person name="Nielsen K.F."/>
            <person name="Frisvad J.C."/>
            <person name="Workman M."/>
            <person name="Nielsen J."/>
        </authorList>
    </citation>
    <scope>NUCLEOTIDE SEQUENCE [LARGE SCALE GENOMIC DNA]</scope>
    <source>
        <strain evidence="7">IBT 11843</strain>
    </source>
</reference>
<dbReference type="InterPro" id="IPR015943">
    <property type="entry name" value="WD40/YVTN_repeat-like_dom_sf"/>
</dbReference>
<dbReference type="OrthoDB" id="361494at2759"/>
<dbReference type="SMART" id="SM00320">
    <property type="entry name" value="WD40"/>
    <property type="match status" value="5"/>
</dbReference>
<dbReference type="SUPFAM" id="SSF50978">
    <property type="entry name" value="WD40 repeat-like"/>
    <property type="match status" value="1"/>
</dbReference>
<dbReference type="PANTHER" id="PTHR46202:SF1">
    <property type="entry name" value="DNA EXCISION REPAIR PROTEIN ERCC-8"/>
    <property type="match status" value="1"/>
</dbReference>
<dbReference type="PROSITE" id="PS00678">
    <property type="entry name" value="WD_REPEATS_1"/>
    <property type="match status" value="2"/>
</dbReference>
<evidence type="ECO:0000256" key="5">
    <source>
        <dbReference type="PROSITE-ProRule" id="PRU00221"/>
    </source>
</evidence>
<keyword evidence="4" id="KW-0234">DNA repair</keyword>
<dbReference type="Pfam" id="PF00400">
    <property type="entry name" value="WD40"/>
    <property type="match status" value="4"/>
</dbReference>
<dbReference type="PROSITE" id="PS50294">
    <property type="entry name" value="WD_REPEATS_REGION"/>
    <property type="match status" value="3"/>
</dbReference>